<evidence type="ECO:0000313" key="2">
    <source>
        <dbReference type="EMBL" id="AXB47558.1"/>
    </source>
</evidence>
<organism evidence="2 3">
    <name type="scientific">Amycolatopsis albispora</name>
    <dbReference type="NCBI Taxonomy" id="1804986"/>
    <lineage>
        <taxon>Bacteria</taxon>
        <taxon>Bacillati</taxon>
        <taxon>Actinomycetota</taxon>
        <taxon>Actinomycetes</taxon>
        <taxon>Pseudonocardiales</taxon>
        <taxon>Pseudonocardiaceae</taxon>
        <taxon>Amycolatopsis</taxon>
    </lineage>
</organism>
<evidence type="ECO:0000313" key="3">
    <source>
        <dbReference type="Proteomes" id="UP000250434"/>
    </source>
</evidence>
<dbReference type="EMBL" id="CP015163">
    <property type="protein sequence ID" value="AXB47558.1"/>
    <property type="molecule type" value="Genomic_DNA"/>
</dbReference>
<dbReference type="KEGG" id="aab:A4R43_38085"/>
<feature type="region of interest" description="Disordered" evidence="1">
    <location>
        <begin position="12"/>
        <end position="63"/>
    </location>
</feature>
<proteinExistence type="predicted"/>
<name>A0A344LHN4_9PSEU</name>
<dbReference type="AlphaFoldDB" id="A0A344LHN4"/>
<feature type="compositionally biased region" description="Basic and acidic residues" evidence="1">
    <location>
        <begin position="46"/>
        <end position="63"/>
    </location>
</feature>
<keyword evidence="3" id="KW-1185">Reference proteome</keyword>
<protein>
    <submittedName>
        <fullName evidence="2">Uncharacterized protein</fullName>
    </submittedName>
</protein>
<reference evidence="2 3" key="1">
    <citation type="submission" date="2016-04" db="EMBL/GenBank/DDBJ databases">
        <title>Complete genome sequence and analysis of deep-sea sediment isolate, Amycolatopsis sp. WP1.</title>
        <authorList>
            <person name="Wang H."/>
            <person name="Chen S."/>
            <person name="Wu Q."/>
        </authorList>
    </citation>
    <scope>NUCLEOTIDE SEQUENCE [LARGE SCALE GENOMIC DNA]</scope>
    <source>
        <strain evidence="2 3">WP1</strain>
    </source>
</reference>
<gene>
    <name evidence="2" type="ORF">A4R43_38085</name>
</gene>
<sequence length="63" mass="6817">MLVGGGVAGLIAAFDHDGPRDGRPGMAREFGDGPRRHHAGPPDGYFPREDRREEPRERPGPNG</sequence>
<evidence type="ECO:0000256" key="1">
    <source>
        <dbReference type="SAM" id="MobiDB-lite"/>
    </source>
</evidence>
<feature type="compositionally biased region" description="Basic and acidic residues" evidence="1">
    <location>
        <begin position="14"/>
        <end position="23"/>
    </location>
</feature>
<accession>A0A344LHN4</accession>
<dbReference type="Proteomes" id="UP000250434">
    <property type="component" value="Chromosome"/>
</dbReference>